<dbReference type="PANTHER" id="PTHR12526:SF638">
    <property type="entry name" value="SPORE COAT PROTEIN SA"/>
    <property type="match status" value="1"/>
</dbReference>
<dbReference type="Pfam" id="PF13439">
    <property type="entry name" value="Glyco_transf_4"/>
    <property type="match status" value="1"/>
</dbReference>
<proteinExistence type="predicted"/>
<dbReference type="Proteomes" id="UP001063782">
    <property type="component" value="Chromosome"/>
</dbReference>
<sequence length="393" mass="45438">MKVLQLCSSLKHDESERGVYAISHALIKAGHESVVIASADEDDELVTRLIRDGADYYRLDMPKKSWWALRHIWALRRIINTHHPDVIHVHSRTPAWVLHWALRHINVEHRPKIVSSLYGFYPLNQYSKAIFDADVLICASQSIENYFLKKLTKKHDRQLVCVSRGVDVRKYPYRHHSSVYWLHQVFAQYPELEHKKWLLFPTPIGNQYGQEWLVDILGNLQHKFENIHIIIMDEDPENKQTQCVFYEEFLQRLHALNLDKRVTFIGRNPVDKKEWLASANVVLALANRPESIGMTALQAIHLGTPVIGWAKGAFADILSALFPQGLVKEQSAIALCKAIKFQLSNRIRPAMTHEYVVEQMVAETLAVYQSLCPYCKLVNKDKYDKLTVCLSKE</sequence>
<name>A0ABY6F3E5_9GAMM</name>
<evidence type="ECO:0000313" key="4">
    <source>
        <dbReference type="Proteomes" id="UP001063782"/>
    </source>
</evidence>
<dbReference type="Gene3D" id="3.40.50.2000">
    <property type="entry name" value="Glycogen Phosphorylase B"/>
    <property type="match status" value="2"/>
</dbReference>
<reference evidence="3" key="1">
    <citation type="submission" date="2021-12" db="EMBL/GenBank/DDBJ databases">
        <title>taxonomy of Moraxella sp. ZY201224.</title>
        <authorList>
            <person name="Li F."/>
        </authorList>
    </citation>
    <scope>NUCLEOTIDE SEQUENCE</scope>
    <source>
        <strain evidence="3">ZY201224</strain>
    </source>
</reference>
<dbReference type="RefSeq" id="WP_263076093.1">
    <property type="nucleotide sequence ID" value="NZ_CP089977.1"/>
</dbReference>
<protein>
    <submittedName>
        <fullName evidence="3">Glycosyltransferase family 4 protein</fullName>
    </submittedName>
</protein>
<dbReference type="CDD" id="cd03801">
    <property type="entry name" value="GT4_PimA-like"/>
    <property type="match status" value="1"/>
</dbReference>
<keyword evidence="4" id="KW-1185">Reference proteome</keyword>
<organism evidence="3 4">
    <name type="scientific">Moraxella nasicaprae</name>
    <dbReference type="NCBI Taxonomy" id="2904122"/>
    <lineage>
        <taxon>Bacteria</taxon>
        <taxon>Pseudomonadati</taxon>
        <taxon>Pseudomonadota</taxon>
        <taxon>Gammaproteobacteria</taxon>
        <taxon>Moraxellales</taxon>
        <taxon>Moraxellaceae</taxon>
        <taxon>Moraxella</taxon>
    </lineage>
</organism>
<feature type="domain" description="Glycosyltransferase subfamily 4-like N-terminal" evidence="2">
    <location>
        <begin position="16"/>
        <end position="168"/>
    </location>
</feature>
<dbReference type="SUPFAM" id="SSF53756">
    <property type="entry name" value="UDP-Glycosyltransferase/glycogen phosphorylase"/>
    <property type="match status" value="1"/>
</dbReference>
<accession>A0ABY6F3E5</accession>
<feature type="domain" description="Glycosyl transferase family 1" evidence="1">
    <location>
        <begin position="188"/>
        <end position="355"/>
    </location>
</feature>
<dbReference type="Pfam" id="PF00534">
    <property type="entry name" value="Glycos_transf_1"/>
    <property type="match status" value="1"/>
</dbReference>
<gene>
    <name evidence="3" type="ORF">LU297_08505</name>
</gene>
<dbReference type="PANTHER" id="PTHR12526">
    <property type="entry name" value="GLYCOSYLTRANSFERASE"/>
    <property type="match status" value="1"/>
</dbReference>
<dbReference type="EMBL" id="CP089977">
    <property type="protein sequence ID" value="UXZ04604.1"/>
    <property type="molecule type" value="Genomic_DNA"/>
</dbReference>
<evidence type="ECO:0000259" key="2">
    <source>
        <dbReference type="Pfam" id="PF13439"/>
    </source>
</evidence>
<evidence type="ECO:0000259" key="1">
    <source>
        <dbReference type="Pfam" id="PF00534"/>
    </source>
</evidence>
<dbReference type="InterPro" id="IPR001296">
    <property type="entry name" value="Glyco_trans_1"/>
</dbReference>
<dbReference type="InterPro" id="IPR028098">
    <property type="entry name" value="Glyco_trans_4-like_N"/>
</dbReference>
<evidence type="ECO:0000313" key="3">
    <source>
        <dbReference type="EMBL" id="UXZ04604.1"/>
    </source>
</evidence>